<keyword evidence="1" id="KW-0472">Membrane</keyword>
<reference evidence="2" key="2">
    <citation type="submission" date="2020-09" db="EMBL/GenBank/DDBJ databases">
        <authorList>
            <person name="Sun Q."/>
            <person name="Zhou Y."/>
        </authorList>
    </citation>
    <scope>NUCLEOTIDE SEQUENCE</scope>
    <source>
        <strain evidence="2">CGMCC 4.7306</strain>
    </source>
</reference>
<evidence type="ECO:0000313" key="2">
    <source>
        <dbReference type="EMBL" id="GGL82760.1"/>
    </source>
</evidence>
<reference evidence="2" key="1">
    <citation type="journal article" date="2014" name="Int. J. Syst. Evol. Microbiol.">
        <title>Complete genome sequence of Corynebacterium casei LMG S-19264T (=DSM 44701T), isolated from a smear-ripened cheese.</title>
        <authorList>
            <consortium name="US DOE Joint Genome Institute (JGI-PGF)"/>
            <person name="Walter F."/>
            <person name="Albersmeier A."/>
            <person name="Kalinowski J."/>
            <person name="Ruckert C."/>
        </authorList>
    </citation>
    <scope>NUCLEOTIDE SEQUENCE</scope>
    <source>
        <strain evidence="2">CGMCC 4.7306</strain>
    </source>
</reference>
<evidence type="ECO:0000256" key="1">
    <source>
        <dbReference type="SAM" id="Phobius"/>
    </source>
</evidence>
<organism evidence="2 3">
    <name type="scientific">Microlunatus endophyticus</name>
    <dbReference type="NCBI Taxonomy" id="1716077"/>
    <lineage>
        <taxon>Bacteria</taxon>
        <taxon>Bacillati</taxon>
        <taxon>Actinomycetota</taxon>
        <taxon>Actinomycetes</taxon>
        <taxon>Propionibacteriales</taxon>
        <taxon>Propionibacteriaceae</taxon>
        <taxon>Microlunatus</taxon>
    </lineage>
</organism>
<sequence>MTTQQFPAIDDHLPRKVSIGAGTALKVGFFFALGATLFSLLVSIIVAIVIAILGISLLPSDVFHS</sequence>
<dbReference type="EMBL" id="BMMZ01000019">
    <property type="protein sequence ID" value="GGL82760.1"/>
    <property type="molecule type" value="Genomic_DNA"/>
</dbReference>
<dbReference type="Proteomes" id="UP000613840">
    <property type="component" value="Unassembled WGS sequence"/>
</dbReference>
<gene>
    <name evidence="2" type="ORF">GCM10011575_46330</name>
</gene>
<comment type="caution">
    <text evidence="2">The sequence shown here is derived from an EMBL/GenBank/DDBJ whole genome shotgun (WGS) entry which is preliminary data.</text>
</comment>
<dbReference type="RefSeq" id="WP_188898338.1">
    <property type="nucleotide sequence ID" value="NZ_BMMZ01000019.1"/>
</dbReference>
<feature type="transmembrane region" description="Helical" evidence="1">
    <location>
        <begin position="29"/>
        <end position="58"/>
    </location>
</feature>
<evidence type="ECO:0000313" key="3">
    <source>
        <dbReference type="Proteomes" id="UP000613840"/>
    </source>
</evidence>
<dbReference type="AlphaFoldDB" id="A0A917SIR7"/>
<accession>A0A917SIR7</accession>
<protein>
    <submittedName>
        <fullName evidence="2">Uncharacterized protein</fullName>
    </submittedName>
</protein>
<name>A0A917SIR7_9ACTN</name>
<keyword evidence="3" id="KW-1185">Reference proteome</keyword>
<keyword evidence="1" id="KW-0812">Transmembrane</keyword>
<proteinExistence type="predicted"/>
<keyword evidence="1" id="KW-1133">Transmembrane helix</keyword>